<gene>
    <name evidence="2" type="ORF">GJ744_001268</name>
</gene>
<reference evidence="2" key="1">
    <citation type="submission" date="2020-02" db="EMBL/GenBank/DDBJ databases">
        <authorList>
            <person name="Palmer J.M."/>
        </authorList>
    </citation>
    <scope>NUCLEOTIDE SEQUENCE</scope>
    <source>
        <strain evidence="2">EPUS1.4</strain>
        <tissue evidence="2">Thallus</tissue>
    </source>
</reference>
<name>A0A8H7ABP5_9EURO</name>
<dbReference type="EMBL" id="JAACFV010000119">
    <property type="protein sequence ID" value="KAF7505049.1"/>
    <property type="molecule type" value="Genomic_DNA"/>
</dbReference>
<evidence type="ECO:0000256" key="1">
    <source>
        <dbReference type="ARBA" id="ARBA00023172"/>
    </source>
</evidence>
<keyword evidence="3" id="KW-1185">Reference proteome</keyword>
<keyword evidence="1" id="KW-0233">DNA recombination</keyword>
<dbReference type="Pfam" id="PF11917">
    <property type="entry name" value="DUF3435"/>
    <property type="match status" value="1"/>
</dbReference>
<dbReference type="InterPro" id="IPR021842">
    <property type="entry name" value="DUF3435"/>
</dbReference>
<dbReference type="Proteomes" id="UP000606974">
    <property type="component" value="Unassembled WGS sequence"/>
</dbReference>
<accession>A0A8H7ABP5</accession>
<dbReference type="Gene3D" id="1.10.443.10">
    <property type="entry name" value="Intergrase catalytic core"/>
    <property type="match status" value="1"/>
</dbReference>
<dbReference type="InterPro" id="IPR011010">
    <property type="entry name" value="DNA_brk_join_enz"/>
</dbReference>
<evidence type="ECO:0000313" key="2">
    <source>
        <dbReference type="EMBL" id="KAF7505049.1"/>
    </source>
</evidence>
<dbReference type="GO" id="GO:0006310">
    <property type="term" value="P:DNA recombination"/>
    <property type="evidence" value="ECO:0007669"/>
    <property type="project" value="UniProtKB-KW"/>
</dbReference>
<dbReference type="GO" id="GO:0015074">
    <property type="term" value="P:DNA integration"/>
    <property type="evidence" value="ECO:0007669"/>
    <property type="project" value="InterPro"/>
</dbReference>
<evidence type="ECO:0000313" key="3">
    <source>
        <dbReference type="Proteomes" id="UP000606974"/>
    </source>
</evidence>
<dbReference type="AlphaFoldDB" id="A0A8H7ABP5"/>
<proteinExistence type="predicted"/>
<dbReference type="GO" id="GO:0003677">
    <property type="term" value="F:DNA binding"/>
    <property type="evidence" value="ECO:0007669"/>
    <property type="project" value="InterPro"/>
</dbReference>
<evidence type="ECO:0008006" key="4">
    <source>
        <dbReference type="Google" id="ProtNLM"/>
    </source>
</evidence>
<dbReference type="SUPFAM" id="SSF56349">
    <property type="entry name" value="DNA breaking-rejoining enzymes"/>
    <property type="match status" value="1"/>
</dbReference>
<dbReference type="PANTHER" id="PTHR37535">
    <property type="entry name" value="FLUG DOMAIN PROTEIN"/>
    <property type="match status" value="1"/>
</dbReference>
<protein>
    <recommendedName>
        <fullName evidence="4">C2H2-type domain-containing protein</fullName>
    </recommendedName>
</protein>
<comment type="caution">
    <text evidence="2">The sequence shown here is derived from an EMBL/GenBank/DDBJ whole genome shotgun (WGS) entry which is preliminary data.</text>
</comment>
<sequence length="752" mass="85510">MGRKRRDLMKSKPNAAVRPAEYYAERQQAYANGGRPKRPYGQGTLRSTKIMERAWSEYCQFRGWDTVTQLATGVPGIYISFFDWYCDQYAVSRVTIRNYWQSLCRMYRLQTDSGMPKATLHEIGEAISAKGSLTKDHQLSVMPKEKPVISVDDFWDMLSCLWQTDDCPFIIERMRVQFHLYELIAAYTGSRPGALLSLHYKDCKLSLLPDLEPHGRPIFVLEITFRHTKNDKGASSPNTFLFHSNPHLALCPVTFFIATAFADGAFAAPDLKTPAQIYSLEIEEGLQQMFIPWKESINDTAVFRAAGYSCSGWQLSTNPLSHRILCRFKGNASKAARWEESLTTYSLRRATANAVSNLTTTALRNQIMGHENARTYEKYYANLRIQCDVQNAFLGIPSNDRLLAVASRVGRSTDPRRPVAFEEGWWEEIFQESSSLRDLNDAKVALRASCISLFGSMWQAADAEHQGSPNEDLQKAGQAAIRALTDDALVGHDPPGTYAPYQGLHARYEDTRRRLKNLRHCLRREWTEKKQRDFNKSTPIDDIQRQLNGLPSTVSLESNVSMCTTSRRSNLATQLFCKDFNVVETSLDVARRVRALTDLIAYCGIQEPRSTARKVVKTNNSRCKTKELISDGSSVNGKEDHSQIDINDTKGDWQATHSLENHAHLSESSTPMILGPTTCLHCLFNPSYVSYRWEKSRLCRKDALQRHAKSKHFAFITDDEPVLCPHELCVDQRFDDLDHFKNHALAVHRIAY</sequence>
<dbReference type="OrthoDB" id="3544487at2759"/>
<organism evidence="2 3">
    <name type="scientific">Endocarpon pusillum</name>
    <dbReference type="NCBI Taxonomy" id="364733"/>
    <lineage>
        <taxon>Eukaryota</taxon>
        <taxon>Fungi</taxon>
        <taxon>Dikarya</taxon>
        <taxon>Ascomycota</taxon>
        <taxon>Pezizomycotina</taxon>
        <taxon>Eurotiomycetes</taxon>
        <taxon>Chaetothyriomycetidae</taxon>
        <taxon>Verrucariales</taxon>
        <taxon>Verrucariaceae</taxon>
        <taxon>Endocarpon</taxon>
    </lineage>
</organism>
<dbReference type="PANTHER" id="PTHR37535:SF2">
    <property type="entry name" value="FINGER DOMAIN PROTEIN, PUTATIVE (AFU_ORTHOLOGUE AFUA_6G09300)-RELATED"/>
    <property type="match status" value="1"/>
</dbReference>
<dbReference type="InterPro" id="IPR013762">
    <property type="entry name" value="Integrase-like_cat_sf"/>
</dbReference>